<accession>A0A127JWN3</accession>
<dbReference type="PANTHER" id="PTHR48228">
    <property type="entry name" value="SUCCINYL-COA--D-CITRAMALATE COA-TRANSFERASE"/>
    <property type="match status" value="1"/>
</dbReference>
<dbReference type="InterPro" id="IPR044855">
    <property type="entry name" value="CoA-Trfase_III_dom3_sf"/>
</dbReference>
<evidence type="ECO:0000313" key="2">
    <source>
        <dbReference type="Proteomes" id="UP000070433"/>
    </source>
</evidence>
<dbReference type="OrthoDB" id="5294844at2"/>
<dbReference type="RefSeq" id="WP_061502179.1">
    <property type="nucleotide sequence ID" value="NZ_CP010951.1"/>
</dbReference>
<name>A0A127JWN3_9BURK</name>
<keyword evidence="1" id="KW-0808">Transferase</keyword>
<dbReference type="AlphaFoldDB" id="A0A127JWN3"/>
<evidence type="ECO:0000313" key="1">
    <source>
        <dbReference type="EMBL" id="AMO24416.1"/>
    </source>
</evidence>
<dbReference type="Pfam" id="PF02515">
    <property type="entry name" value="CoA_transf_3"/>
    <property type="match status" value="1"/>
</dbReference>
<dbReference type="SUPFAM" id="SSF89796">
    <property type="entry name" value="CoA-transferase family III (CaiB/BaiF)"/>
    <property type="match status" value="1"/>
</dbReference>
<organism evidence="1 2">
    <name type="scientific">Ramlibacter tataouinensis</name>
    <dbReference type="NCBI Taxonomy" id="94132"/>
    <lineage>
        <taxon>Bacteria</taxon>
        <taxon>Pseudomonadati</taxon>
        <taxon>Pseudomonadota</taxon>
        <taxon>Betaproteobacteria</taxon>
        <taxon>Burkholderiales</taxon>
        <taxon>Comamonadaceae</taxon>
        <taxon>Ramlibacter</taxon>
    </lineage>
</organism>
<dbReference type="EMBL" id="CP010951">
    <property type="protein sequence ID" value="AMO24416.1"/>
    <property type="molecule type" value="Genomic_DNA"/>
</dbReference>
<dbReference type="Proteomes" id="UP000070433">
    <property type="component" value="Chromosome"/>
</dbReference>
<dbReference type="InterPro" id="IPR023606">
    <property type="entry name" value="CoA-Trfase_III_dom_1_sf"/>
</dbReference>
<keyword evidence="2" id="KW-1185">Reference proteome</keyword>
<dbReference type="Gene3D" id="3.30.1540.10">
    <property type="entry name" value="formyl-coa transferase, domain 3"/>
    <property type="match status" value="1"/>
</dbReference>
<dbReference type="Gene3D" id="3.40.50.10540">
    <property type="entry name" value="Crotonobetainyl-coa:carnitine coa-transferase, domain 1"/>
    <property type="match status" value="1"/>
</dbReference>
<gene>
    <name evidence="1" type="ORF">UC35_18195</name>
</gene>
<reference evidence="1 2" key="1">
    <citation type="journal article" date="2014" name="Int. J. Syst. Evol. Microbiol.">
        <title>Ramlibacter solisilvae sp. nov., isolated from forest soil, and emended description of the genus Ramlibacter.</title>
        <authorList>
            <person name="Lee H.J."/>
            <person name="Lee S.H."/>
            <person name="Lee S.S."/>
            <person name="Lee J.S."/>
            <person name="Kim Y."/>
            <person name="Kim S.C."/>
            <person name="Jeon C.O."/>
        </authorList>
    </citation>
    <scope>NUCLEOTIDE SEQUENCE [LARGE SCALE GENOMIC DNA]</scope>
    <source>
        <strain evidence="1 2">5-10</strain>
    </source>
</reference>
<dbReference type="PANTHER" id="PTHR48228:SF5">
    <property type="entry name" value="ALPHA-METHYLACYL-COA RACEMASE"/>
    <property type="match status" value="1"/>
</dbReference>
<dbReference type="PATRIC" id="fig|94132.3.peg.3721"/>
<dbReference type="GO" id="GO:0016740">
    <property type="term" value="F:transferase activity"/>
    <property type="evidence" value="ECO:0007669"/>
    <property type="project" value="UniProtKB-KW"/>
</dbReference>
<dbReference type="InterPro" id="IPR050509">
    <property type="entry name" value="CoA-transferase_III"/>
</dbReference>
<dbReference type="InterPro" id="IPR003673">
    <property type="entry name" value="CoA-Trfase_fam_III"/>
</dbReference>
<sequence length="383" mass="40102">MNAPRGPLAGVRVVEMAGIGPGPFAGMLLADLGAEVILIERPVKPGDPLDLGPNNICNRGKRSICLDLKNPNAVDLVLGLVSSADALIEGMRPGVMERLGLGPDVCLTRQPKLVYGRMTGWGQAGPLAQTAGHDINYIARSGAMWFSSQANQAPLPPPTLVGDVGGGALYLALGLVAGVLHARAGGAGQVVDAAIVDGSAHLMNLVLSLHAAGRMPVQRGGGLLDGPWWYGTYRCADGRWLSIGALEAQFNAELLQRLGAVGDPAFARPYDPLGWPLGRERMATIIAGRSCDEWCRVFDGSDACVAPVLDPREAAQDPQLRARGTYVERDGVHQAAPAPRFSGFAPEVAAVPRRGADWQAIVEQAGFAARSAEEILALGVIPS</sequence>
<proteinExistence type="predicted"/>
<protein>
    <submittedName>
        <fullName evidence="1">CoA-transferase</fullName>
    </submittedName>
</protein>